<dbReference type="AlphaFoldDB" id="A0AAE2ZZC5"/>
<organism evidence="1 2">
    <name type="scientific">Waltera acetigignens</name>
    <dbReference type="NCBI Taxonomy" id="2981769"/>
    <lineage>
        <taxon>Bacteria</taxon>
        <taxon>Bacillati</taxon>
        <taxon>Bacillota</taxon>
        <taxon>Clostridia</taxon>
        <taxon>Lachnospirales</taxon>
        <taxon>Lachnospiraceae</taxon>
        <taxon>Waltera</taxon>
    </lineage>
</organism>
<accession>A0AAE2ZZC5</accession>
<gene>
    <name evidence="1" type="ORF">LKD75_11845</name>
</gene>
<comment type="caution">
    <text evidence="1">The sequence shown here is derived from an EMBL/GenBank/DDBJ whole genome shotgun (WGS) entry which is preliminary data.</text>
</comment>
<name>A0AAE2ZZC5_9FIRM</name>
<dbReference type="RefSeq" id="WP_227064200.1">
    <property type="nucleotide sequence ID" value="NZ_JAJEPV010000029.1"/>
</dbReference>
<protein>
    <submittedName>
        <fullName evidence="1">Uncharacterized protein</fullName>
    </submittedName>
</protein>
<sequence length="255" mass="29036">MTVETALVLPLFCFFMIHMGSAIEMMRLHGNLEVALWDAGRQVGIYGGILNAGDAGEKEDNDDRLGTVAVSYTYVKNQICNQLGEEYLEQSPLEQGADSLQFLESSTKNDICEIVVTYGISPLTEVLGFRKFRMANRYYGHLWNGYAIPGTENDEEYVYVTEDSEVYHRSRECTHLRLSVRRVEAAEIPKGYHPCEKCMVQKKDAAAPEENGYYICSEGECYHRRRDCPGLKRTVYCIARKDVDGYRECSRCGRI</sequence>
<evidence type="ECO:0000313" key="2">
    <source>
        <dbReference type="Proteomes" id="UP001197795"/>
    </source>
</evidence>
<proteinExistence type="predicted"/>
<dbReference type="Proteomes" id="UP001197795">
    <property type="component" value="Unassembled WGS sequence"/>
</dbReference>
<dbReference type="EMBL" id="JAJEPV010000029">
    <property type="protein sequence ID" value="MCC2120266.1"/>
    <property type="molecule type" value="Genomic_DNA"/>
</dbReference>
<keyword evidence="2" id="KW-1185">Reference proteome</keyword>
<evidence type="ECO:0000313" key="1">
    <source>
        <dbReference type="EMBL" id="MCC2120266.1"/>
    </source>
</evidence>
<reference evidence="1 2" key="1">
    <citation type="submission" date="2021-10" db="EMBL/GenBank/DDBJ databases">
        <title>Anaerobic single-cell dispensing facilitates the cultivation of human gut bacteria.</title>
        <authorList>
            <person name="Afrizal A."/>
        </authorList>
    </citation>
    <scope>NUCLEOTIDE SEQUENCE [LARGE SCALE GENOMIC DNA]</scope>
    <source>
        <strain evidence="1 2">CLA-AA-H273</strain>
    </source>
</reference>